<dbReference type="HAMAP" id="MF_00772">
    <property type="entry name" value="OGT"/>
    <property type="match status" value="1"/>
</dbReference>
<comment type="miscellaneous">
    <text evidence="8">This enzyme catalyzes only one turnover and therefore is not strictly catalytic. According to one definition, an enzyme is a biocatalyst that acts repeatedly and over many reaction cycles.</text>
</comment>
<keyword evidence="3 8" id="KW-0489">Methyltransferase</keyword>
<evidence type="ECO:0000256" key="3">
    <source>
        <dbReference type="ARBA" id="ARBA00022603"/>
    </source>
</evidence>
<dbReference type="CDD" id="cd06445">
    <property type="entry name" value="ATase"/>
    <property type="match status" value="1"/>
</dbReference>
<protein>
    <recommendedName>
        <fullName evidence="8">Methylated-DNA--protein-cysteine methyltransferase</fullName>
        <ecNumber evidence="8">2.1.1.63</ecNumber>
    </recommendedName>
    <alternativeName>
        <fullName evidence="8">6-O-methylguanine-DNA methyltransferase</fullName>
        <shortName evidence="8">MGMT</shortName>
    </alternativeName>
    <alternativeName>
        <fullName evidence="8">O-6-methylguanine-DNA-alkyltransferase</fullName>
    </alternativeName>
</protein>
<keyword evidence="5 8" id="KW-0227">DNA damage</keyword>
<comment type="function">
    <text evidence="8">Involved in the cellular defense against the biological effects of O6-methylguanine (O6-MeG) and O4-methylthymine (O4-MeT) in DNA. Repairs the methylated nucleobase in DNA by stoichiometrically transferring the methyl group to a cysteine residue in the enzyme. This is a suicide reaction: the enzyme is irreversibly inactivated.</text>
</comment>
<reference evidence="11 12" key="1">
    <citation type="submission" date="2023-10" db="EMBL/GenBank/DDBJ databases">
        <title>Sorlinia euscelidii gen. nov., sp. nov., an acetic acid bacteria isolated from the gut of Euscelidius variegatus emitter.</title>
        <authorList>
            <person name="Michoud G."/>
            <person name="Marasco R."/>
            <person name="Seferji K."/>
            <person name="Gonella E."/>
            <person name="Garuglieri E."/>
            <person name="Alma A."/>
            <person name="Mapelli F."/>
            <person name="Borin S."/>
            <person name="Daffonchio D."/>
            <person name="Crotti E."/>
        </authorList>
    </citation>
    <scope>NUCLEOTIDE SEQUENCE [LARGE SCALE GENOMIC DNA]</scope>
    <source>
        <strain evidence="11 12">EV16P</strain>
    </source>
</reference>
<proteinExistence type="inferred from homology"/>
<keyword evidence="12" id="KW-1185">Reference proteome</keyword>
<dbReference type="GO" id="GO:0008168">
    <property type="term" value="F:methyltransferase activity"/>
    <property type="evidence" value="ECO:0007669"/>
    <property type="project" value="UniProtKB-KW"/>
</dbReference>
<evidence type="ECO:0000256" key="5">
    <source>
        <dbReference type="ARBA" id="ARBA00022763"/>
    </source>
</evidence>
<comment type="similarity">
    <text evidence="8">Belongs to the MGMT family.</text>
</comment>
<organism evidence="11 12">
    <name type="scientific">Sorlinia euscelidii</name>
    <dbReference type="NCBI Taxonomy" id="3081148"/>
    <lineage>
        <taxon>Bacteria</taxon>
        <taxon>Pseudomonadati</taxon>
        <taxon>Pseudomonadota</taxon>
        <taxon>Alphaproteobacteria</taxon>
        <taxon>Acetobacterales</taxon>
        <taxon>Acetobacteraceae</taxon>
        <taxon>Sorlinia</taxon>
    </lineage>
</organism>
<feature type="active site" description="Nucleophile; methyl group acceptor" evidence="8">
    <location>
        <position position="116"/>
    </location>
</feature>
<dbReference type="RefSeq" id="WP_394818965.1">
    <property type="nucleotide sequence ID" value="NZ_JAWJZY010000001.1"/>
</dbReference>
<evidence type="ECO:0000256" key="4">
    <source>
        <dbReference type="ARBA" id="ARBA00022679"/>
    </source>
</evidence>
<dbReference type="InterPro" id="IPR001497">
    <property type="entry name" value="MethylDNA_cys_MeTrfase_AS"/>
</dbReference>
<accession>A0ABU7U0M9</accession>
<dbReference type="PROSITE" id="PS00374">
    <property type="entry name" value="MGMT"/>
    <property type="match status" value="1"/>
</dbReference>
<dbReference type="Gene3D" id="3.30.160.70">
    <property type="entry name" value="Methylated DNA-protein cysteine methyltransferase domain"/>
    <property type="match status" value="1"/>
</dbReference>
<evidence type="ECO:0000256" key="2">
    <source>
        <dbReference type="ARBA" id="ARBA00022490"/>
    </source>
</evidence>
<keyword evidence="2 8" id="KW-0963">Cytoplasm</keyword>
<comment type="caution">
    <text evidence="11">The sequence shown here is derived from an EMBL/GenBank/DDBJ whole genome shotgun (WGS) entry which is preliminary data.</text>
</comment>
<dbReference type="InterPro" id="IPR023546">
    <property type="entry name" value="MGMT"/>
</dbReference>
<comment type="subcellular location">
    <subcellularLocation>
        <location evidence="8">Cytoplasm</location>
    </subcellularLocation>
</comment>
<evidence type="ECO:0000256" key="8">
    <source>
        <dbReference type="HAMAP-Rule" id="MF_00772"/>
    </source>
</evidence>
<dbReference type="PANTHER" id="PTHR10815:SF13">
    <property type="entry name" value="METHYLATED-DNA--PROTEIN-CYSTEINE METHYLTRANSFERASE"/>
    <property type="match status" value="1"/>
</dbReference>
<evidence type="ECO:0000259" key="9">
    <source>
        <dbReference type="Pfam" id="PF01035"/>
    </source>
</evidence>
<evidence type="ECO:0000256" key="6">
    <source>
        <dbReference type="ARBA" id="ARBA00023204"/>
    </source>
</evidence>
<feature type="domain" description="Methylated-DNA-[protein]-cysteine S-methyltransferase DNA binding" evidence="9">
    <location>
        <begin position="68"/>
        <end position="146"/>
    </location>
</feature>
<keyword evidence="6 8" id="KW-0234">DNA repair</keyword>
<dbReference type="InterPro" id="IPR014048">
    <property type="entry name" value="MethylDNA_cys_MeTrfase_DNA-bd"/>
</dbReference>
<comment type="catalytic activity">
    <reaction evidence="7 8">
        <text>a 6-O-methyl-2'-deoxyguanosine in DNA + L-cysteinyl-[protein] = S-methyl-L-cysteinyl-[protein] + a 2'-deoxyguanosine in DNA</text>
        <dbReference type="Rhea" id="RHEA:24000"/>
        <dbReference type="Rhea" id="RHEA-COMP:10131"/>
        <dbReference type="Rhea" id="RHEA-COMP:10132"/>
        <dbReference type="Rhea" id="RHEA-COMP:11367"/>
        <dbReference type="Rhea" id="RHEA-COMP:11368"/>
        <dbReference type="ChEBI" id="CHEBI:29950"/>
        <dbReference type="ChEBI" id="CHEBI:82612"/>
        <dbReference type="ChEBI" id="CHEBI:85445"/>
        <dbReference type="ChEBI" id="CHEBI:85448"/>
        <dbReference type="EC" id="2.1.1.63"/>
    </reaction>
</comment>
<dbReference type="EMBL" id="JAWJZY010000001">
    <property type="protein sequence ID" value="MEE8658013.1"/>
    <property type="molecule type" value="Genomic_DNA"/>
</dbReference>
<dbReference type="InterPro" id="IPR008332">
    <property type="entry name" value="MethylG_MeTrfase_N"/>
</dbReference>
<evidence type="ECO:0000259" key="10">
    <source>
        <dbReference type="Pfam" id="PF02870"/>
    </source>
</evidence>
<feature type="domain" description="Methylguanine DNA methyltransferase ribonuclease-like" evidence="10">
    <location>
        <begin position="7"/>
        <end position="62"/>
    </location>
</feature>
<dbReference type="SUPFAM" id="SSF53155">
    <property type="entry name" value="Methylated DNA-protein cysteine methyltransferase domain"/>
    <property type="match status" value="1"/>
</dbReference>
<dbReference type="InterPro" id="IPR036631">
    <property type="entry name" value="MGMT_N_sf"/>
</dbReference>
<evidence type="ECO:0000313" key="12">
    <source>
        <dbReference type="Proteomes" id="UP001312908"/>
    </source>
</evidence>
<dbReference type="InterPro" id="IPR036217">
    <property type="entry name" value="MethylDNA_cys_MeTrfase_DNAb"/>
</dbReference>
<dbReference type="Proteomes" id="UP001312908">
    <property type="component" value="Unassembled WGS sequence"/>
</dbReference>
<dbReference type="SUPFAM" id="SSF46767">
    <property type="entry name" value="Methylated DNA-protein cysteine methyltransferase, C-terminal domain"/>
    <property type="match status" value="1"/>
</dbReference>
<sequence length="159" mass="17327">MPQLSFHAPFGALTLSEEDGALVSLDWGWGRDQDETPLLARARDLLEGYFDGEVKEFRLPMQPFGTPYRRRVWEMLRHIPYGETVTYGQIAAKIGGSPRAVGGAVGANPLPILIPCHRVVGHHGLGGYSGGNGVEDKIFLLQLEGAWPSAASNRIFDAV</sequence>
<dbReference type="Pfam" id="PF01035">
    <property type="entry name" value="DNA_binding_1"/>
    <property type="match status" value="1"/>
</dbReference>
<dbReference type="Pfam" id="PF02870">
    <property type="entry name" value="Methyltransf_1N"/>
    <property type="match status" value="1"/>
</dbReference>
<keyword evidence="4 8" id="KW-0808">Transferase</keyword>
<dbReference type="EC" id="2.1.1.63" evidence="8"/>
<name>A0ABU7U0M9_9PROT</name>
<evidence type="ECO:0000256" key="1">
    <source>
        <dbReference type="ARBA" id="ARBA00001286"/>
    </source>
</evidence>
<evidence type="ECO:0000313" key="11">
    <source>
        <dbReference type="EMBL" id="MEE8658013.1"/>
    </source>
</evidence>
<dbReference type="GO" id="GO:0032259">
    <property type="term" value="P:methylation"/>
    <property type="evidence" value="ECO:0007669"/>
    <property type="project" value="UniProtKB-KW"/>
</dbReference>
<dbReference type="PANTHER" id="PTHR10815">
    <property type="entry name" value="METHYLATED-DNA--PROTEIN-CYSTEINE METHYLTRANSFERASE"/>
    <property type="match status" value="1"/>
</dbReference>
<evidence type="ECO:0000256" key="7">
    <source>
        <dbReference type="ARBA" id="ARBA00049348"/>
    </source>
</evidence>
<comment type="catalytic activity">
    <reaction evidence="1 8">
        <text>a 4-O-methyl-thymidine in DNA + L-cysteinyl-[protein] = a thymidine in DNA + S-methyl-L-cysteinyl-[protein]</text>
        <dbReference type="Rhea" id="RHEA:53428"/>
        <dbReference type="Rhea" id="RHEA-COMP:10131"/>
        <dbReference type="Rhea" id="RHEA-COMP:10132"/>
        <dbReference type="Rhea" id="RHEA-COMP:13555"/>
        <dbReference type="Rhea" id="RHEA-COMP:13556"/>
        <dbReference type="ChEBI" id="CHEBI:29950"/>
        <dbReference type="ChEBI" id="CHEBI:82612"/>
        <dbReference type="ChEBI" id="CHEBI:137386"/>
        <dbReference type="ChEBI" id="CHEBI:137387"/>
        <dbReference type="EC" id="2.1.1.63"/>
    </reaction>
</comment>
<dbReference type="InterPro" id="IPR036388">
    <property type="entry name" value="WH-like_DNA-bd_sf"/>
</dbReference>
<gene>
    <name evidence="11" type="ORF">DOFOFD_03160</name>
</gene>
<dbReference type="Gene3D" id="1.10.10.10">
    <property type="entry name" value="Winged helix-like DNA-binding domain superfamily/Winged helix DNA-binding domain"/>
    <property type="match status" value="1"/>
</dbReference>
<dbReference type="NCBIfam" id="TIGR00589">
    <property type="entry name" value="ogt"/>
    <property type="match status" value="1"/>
</dbReference>